<sequence>MQKKEQVEFIKNSGGCIVSKNILNGKGKLKWLLREKPIDDIDNGWRFFSDIDDDDFINNPDNLTVCNFNTVANIEPAILGIYLLPVGSDLQIVAENGKIVFFDNISGNKIDPVYKL</sequence>
<dbReference type="InterPro" id="IPR018689">
    <property type="entry name" value="Imm33_dom"/>
</dbReference>
<evidence type="ECO:0000313" key="4">
    <source>
        <dbReference type="Proteomes" id="UP000472971"/>
    </source>
</evidence>
<organism evidence="3 4">
    <name type="scientific">Bacillus aquiflavi</name>
    <dbReference type="NCBI Taxonomy" id="2672567"/>
    <lineage>
        <taxon>Bacteria</taxon>
        <taxon>Bacillati</taxon>
        <taxon>Bacillota</taxon>
        <taxon>Bacilli</taxon>
        <taxon>Bacillales</taxon>
        <taxon>Bacillaceae</taxon>
        <taxon>Bacillus</taxon>
    </lineage>
</organism>
<dbReference type="Pfam" id="PF09951">
    <property type="entry name" value="Imm33"/>
    <property type="match status" value="1"/>
</dbReference>
<evidence type="ECO:0000313" key="2">
    <source>
        <dbReference type="EMBL" id="MBA4538336.1"/>
    </source>
</evidence>
<reference evidence="3 4" key="1">
    <citation type="submission" date="2020-02" db="EMBL/GenBank/DDBJ databases">
        <title>Bacillus aquiflavi sp. nov., isolated from yellow water of strong flavor Chinese baijiu in Yibin region of China.</title>
        <authorList>
            <person name="Xie J."/>
        </authorList>
    </citation>
    <scope>NUCLEOTIDE SEQUENCE [LARGE SCALE GENOMIC DNA]</scope>
    <source>
        <strain evidence="3 4">3H-10</strain>
    </source>
</reference>
<dbReference type="Proteomes" id="UP000570010">
    <property type="component" value="Unassembled WGS sequence"/>
</dbReference>
<comment type="caution">
    <text evidence="3">The sequence shown here is derived from an EMBL/GenBank/DDBJ whole genome shotgun (WGS) entry which is preliminary data.</text>
</comment>
<gene>
    <name evidence="3" type="ORF">G4D64_14500</name>
    <name evidence="2" type="ORF">H1Z61_14635</name>
</gene>
<protein>
    <submittedName>
        <fullName evidence="3">DUF2185 domain-containing protein</fullName>
    </submittedName>
</protein>
<reference evidence="2 5" key="2">
    <citation type="submission" date="2020-07" db="EMBL/GenBank/DDBJ databases">
        <authorList>
            <person name="Feng H."/>
        </authorList>
    </citation>
    <scope>NUCLEOTIDE SEQUENCE [LARGE SCALE GENOMIC DNA]</scope>
    <source>
        <strain evidence="5">s-12</strain>
        <strain evidence="2">S-12</strain>
    </source>
</reference>
<feature type="domain" description="Immunity protein Imm33" evidence="1">
    <location>
        <begin position="16"/>
        <end position="99"/>
    </location>
</feature>
<dbReference type="EMBL" id="JAAIWN010000042">
    <property type="protein sequence ID" value="NEY82683.1"/>
    <property type="molecule type" value="Genomic_DNA"/>
</dbReference>
<evidence type="ECO:0000313" key="3">
    <source>
        <dbReference type="EMBL" id="NEY82683.1"/>
    </source>
</evidence>
<keyword evidence="4" id="KW-1185">Reference proteome</keyword>
<dbReference type="AlphaFoldDB" id="A0A6B3W3Z9"/>
<proteinExistence type="predicted"/>
<dbReference type="RefSeq" id="WP_163243084.1">
    <property type="nucleotide sequence ID" value="NZ_JAAIWN010000042.1"/>
</dbReference>
<dbReference type="EMBL" id="JACEIO010000041">
    <property type="protein sequence ID" value="MBA4538336.1"/>
    <property type="molecule type" value="Genomic_DNA"/>
</dbReference>
<evidence type="ECO:0000259" key="1">
    <source>
        <dbReference type="Pfam" id="PF09951"/>
    </source>
</evidence>
<evidence type="ECO:0000313" key="5">
    <source>
        <dbReference type="Proteomes" id="UP000570010"/>
    </source>
</evidence>
<dbReference type="Proteomes" id="UP000472971">
    <property type="component" value="Unassembled WGS sequence"/>
</dbReference>
<name>A0A6B3W3Z9_9BACI</name>
<accession>A0A6B3W3Z9</accession>